<dbReference type="EMBL" id="JAIWYP010000004">
    <property type="protein sequence ID" value="KAH3834536.1"/>
    <property type="molecule type" value="Genomic_DNA"/>
</dbReference>
<organism evidence="1 2">
    <name type="scientific">Dreissena polymorpha</name>
    <name type="common">Zebra mussel</name>
    <name type="synonym">Mytilus polymorpha</name>
    <dbReference type="NCBI Taxonomy" id="45954"/>
    <lineage>
        <taxon>Eukaryota</taxon>
        <taxon>Metazoa</taxon>
        <taxon>Spiralia</taxon>
        <taxon>Lophotrochozoa</taxon>
        <taxon>Mollusca</taxon>
        <taxon>Bivalvia</taxon>
        <taxon>Autobranchia</taxon>
        <taxon>Heteroconchia</taxon>
        <taxon>Euheterodonta</taxon>
        <taxon>Imparidentia</taxon>
        <taxon>Neoheterodontei</taxon>
        <taxon>Myida</taxon>
        <taxon>Dreissenoidea</taxon>
        <taxon>Dreissenidae</taxon>
        <taxon>Dreissena</taxon>
    </lineage>
</organism>
<protein>
    <submittedName>
        <fullName evidence="1">Uncharacterized protein</fullName>
    </submittedName>
</protein>
<gene>
    <name evidence="1" type="ORF">DPMN_107865</name>
</gene>
<reference evidence="1" key="2">
    <citation type="submission" date="2020-11" db="EMBL/GenBank/DDBJ databases">
        <authorList>
            <person name="McCartney M.A."/>
            <person name="Auch B."/>
            <person name="Kono T."/>
            <person name="Mallez S."/>
            <person name="Becker A."/>
            <person name="Gohl D.M."/>
            <person name="Silverstein K.A.T."/>
            <person name="Koren S."/>
            <person name="Bechman K.B."/>
            <person name="Herman A."/>
            <person name="Abrahante J.E."/>
            <person name="Garbe J."/>
        </authorList>
    </citation>
    <scope>NUCLEOTIDE SEQUENCE</scope>
    <source>
        <strain evidence="1">Duluth1</strain>
        <tissue evidence="1">Whole animal</tissue>
    </source>
</reference>
<evidence type="ECO:0000313" key="1">
    <source>
        <dbReference type="EMBL" id="KAH3834536.1"/>
    </source>
</evidence>
<name>A0A9D4K7Z8_DREPO</name>
<dbReference type="AlphaFoldDB" id="A0A9D4K7Z8"/>
<comment type="caution">
    <text evidence="1">The sequence shown here is derived from an EMBL/GenBank/DDBJ whole genome shotgun (WGS) entry which is preliminary data.</text>
</comment>
<reference evidence="1" key="1">
    <citation type="journal article" date="2019" name="bioRxiv">
        <title>The Genome of the Zebra Mussel, Dreissena polymorpha: A Resource for Invasive Species Research.</title>
        <authorList>
            <person name="McCartney M.A."/>
            <person name="Auch B."/>
            <person name="Kono T."/>
            <person name="Mallez S."/>
            <person name="Zhang Y."/>
            <person name="Obille A."/>
            <person name="Becker A."/>
            <person name="Abrahante J.E."/>
            <person name="Garbe J."/>
            <person name="Badalamenti J.P."/>
            <person name="Herman A."/>
            <person name="Mangelson H."/>
            <person name="Liachko I."/>
            <person name="Sullivan S."/>
            <person name="Sone E.D."/>
            <person name="Koren S."/>
            <person name="Silverstein K.A.T."/>
            <person name="Beckman K.B."/>
            <person name="Gohl D.M."/>
        </authorList>
    </citation>
    <scope>NUCLEOTIDE SEQUENCE</scope>
    <source>
        <strain evidence="1">Duluth1</strain>
        <tissue evidence="1">Whole animal</tissue>
    </source>
</reference>
<accession>A0A9D4K7Z8</accession>
<dbReference type="Proteomes" id="UP000828390">
    <property type="component" value="Unassembled WGS sequence"/>
</dbReference>
<keyword evidence="2" id="KW-1185">Reference proteome</keyword>
<proteinExistence type="predicted"/>
<evidence type="ECO:0000313" key="2">
    <source>
        <dbReference type="Proteomes" id="UP000828390"/>
    </source>
</evidence>
<sequence>MTSNCYWLSCSQDSPTTSGPSPLCPNKYKNIEDALRKRAHTVSAEDVTMQPIYAGFERSKTLCR</sequence>